<proteinExistence type="predicted"/>
<protein>
    <submittedName>
        <fullName evidence="2">ABC transporter substrate-binding protein</fullName>
    </submittedName>
</protein>
<accession>A0A268NVH2</accession>
<dbReference type="PANTHER" id="PTHR47472:SF1">
    <property type="entry name" value="DUF1446-DOMAIN-CONTAINING PROTEIN"/>
    <property type="match status" value="1"/>
</dbReference>
<gene>
    <name evidence="2" type="ORF">CHH72_17440</name>
</gene>
<sequence length="445" mass="47256">MKSIRIGTGAGYGGDRIDAAVDLVKHGDLDYLVLEGLAERTTALAHLEKAIDREKGYGQFLEERMAALLPLCQDKGVTVITNLGAANPESAAKKTAEIASSLGLSKLRVATVIGADVLEQAKQADPPLWETGAPLSTFGDDVISADAYLGVDAILPALVQGADVILTGRVADPSLFLAPMVYEFGWELSDWHLLGAGTVLAHLLECGAQVSGGYFADGCNKRVPELHRLGMPFADVFADGTGIISKTPGSGGTVTLQTCKEQLLYEVMDPTAYMTPDVTADFSSVWFKEVADNRIAVNGGNGRERPAQLKATIGVNQGYIGEGMIAYGGYGAAERARLAAEIVLARLTSAGFNQQEVKHELLGVNGLFQNKPSARPYEVLLRVAARAKDRRQAERVGEEVEALWLNGPGGPGGVRSQAKRVVSAYSASIPRTMVKTKVFVTEVIA</sequence>
<feature type="domain" description="Acyclic terpene utilisation N-terminal" evidence="1">
    <location>
        <begin position="4"/>
        <end position="438"/>
    </location>
</feature>
<dbReference type="RefSeq" id="WP_095327113.1">
    <property type="nucleotide sequence ID" value="NZ_NPCC01000033.1"/>
</dbReference>
<dbReference type="EMBL" id="NPCC01000033">
    <property type="protein sequence ID" value="PAE87503.1"/>
    <property type="molecule type" value="Genomic_DNA"/>
</dbReference>
<evidence type="ECO:0000313" key="2">
    <source>
        <dbReference type="EMBL" id="PAE87503.1"/>
    </source>
</evidence>
<reference evidence="2 3" key="1">
    <citation type="submission" date="2017-07" db="EMBL/GenBank/DDBJ databases">
        <title>Isolation and whole genome analysis of endospore-forming bacteria from heroin.</title>
        <authorList>
            <person name="Kalinowski J."/>
            <person name="Ahrens B."/>
            <person name="Al-Dilaimi A."/>
            <person name="Winkler A."/>
            <person name="Wibberg D."/>
            <person name="Schleenbecker U."/>
            <person name="Ruckert C."/>
            <person name="Wolfel R."/>
            <person name="Grass G."/>
        </authorList>
    </citation>
    <scope>NUCLEOTIDE SEQUENCE [LARGE SCALE GENOMIC DNA]</scope>
    <source>
        <strain evidence="2 3">7539</strain>
    </source>
</reference>
<dbReference type="AlphaFoldDB" id="A0A268NVH2"/>
<organism evidence="2 3">
    <name type="scientific">Shouchella clausii</name>
    <name type="common">Alkalihalobacillus clausii</name>
    <dbReference type="NCBI Taxonomy" id="79880"/>
    <lineage>
        <taxon>Bacteria</taxon>
        <taxon>Bacillati</taxon>
        <taxon>Bacillota</taxon>
        <taxon>Bacilli</taxon>
        <taxon>Bacillales</taxon>
        <taxon>Bacillaceae</taxon>
        <taxon>Shouchella</taxon>
    </lineage>
</organism>
<comment type="caution">
    <text evidence="2">The sequence shown here is derived from an EMBL/GenBank/DDBJ whole genome shotgun (WGS) entry which is preliminary data.</text>
</comment>
<dbReference type="InterPro" id="IPR010839">
    <property type="entry name" value="AtuA_N"/>
</dbReference>
<dbReference type="PANTHER" id="PTHR47472">
    <property type="entry name" value="PROPIONYL-COA CARBOXYLASE"/>
    <property type="match status" value="1"/>
</dbReference>
<evidence type="ECO:0000259" key="1">
    <source>
        <dbReference type="Pfam" id="PF07287"/>
    </source>
</evidence>
<name>A0A268NVH2_SHOCL</name>
<dbReference type="Proteomes" id="UP000216207">
    <property type="component" value="Unassembled WGS sequence"/>
</dbReference>
<evidence type="ECO:0000313" key="3">
    <source>
        <dbReference type="Proteomes" id="UP000216207"/>
    </source>
</evidence>
<dbReference type="Pfam" id="PF07287">
    <property type="entry name" value="AtuA"/>
    <property type="match status" value="1"/>
</dbReference>